<reference evidence="5 6" key="1">
    <citation type="submission" date="2018-08" db="EMBL/GenBank/DDBJ databases">
        <title>A genome reference for cultivated species of the human gut microbiota.</title>
        <authorList>
            <person name="Zou Y."/>
            <person name="Xue W."/>
            <person name="Luo G."/>
        </authorList>
    </citation>
    <scope>NUCLEOTIDE SEQUENCE [LARGE SCALE GENOMIC DNA]</scope>
    <source>
        <strain evidence="5 6">OF01-2LB</strain>
    </source>
</reference>
<dbReference type="Proteomes" id="UP000260025">
    <property type="component" value="Unassembled WGS sequence"/>
</dbReference>
<keyword evidence="5" id="KW-0032">Aminotransferase</keyword>
<dbReference type="GO" id="GO:0000271">
    <property type="term" value="P:polysaccharide biosynthetic process"/>
    <property type="evidence" value="ECO:0007669"/>
    <property type="project" value="TreeGrafter"/>
</dbReference>
<dbReference type="GO" id="GO:0030170">
    <property type="term" value="F:pyridoxal phosphate binding"/>
    <property type="evidence" value="ECO:0007669"/>
    <property type="project" value="TreeGrafter"/>
</dbReference>
<dbReference type="RefSeq" id="WP_117442118.1">
    <property type="nucleotide sequence ID" value="NZ_QVEV01000004.1"/>
</dbReference>
<dbReference type="PANTHER" id="PTHR30244">
    <property type="entry name" value="TRANSAMINASE"/>
    <property type="match status" value="1"/>
</dbReference>
<dbReference type="Gene3D" id="3.40.640.10">
    <property type="entry name" value="Type I PLP-dependent aspartate aminotransferase-like (Major domain)"/>
    <property type="match status" value="1"/>
</dbReference>
<reference evidence="4" key="2">
    <citation type="journal article" date="2022" name="Clin. Infect. Dis.">
        <title>Association between Clostridium innocuum and antibiotic-associated diarrhea in adults and children: A cross-sectional study and comparative genomics analysis.</title>
        <authorList>
            <person name="Cherny K.E."/>
            <person name="Muscat E.B."/>
            <person name="Balaji A."/>
            <person name="Mukherjee J."/>
            <person name="Ozer E.A."/>
            <person name="Angarone M.P."/>
            <person name="Hauser A.R."/>
            <person name="Sichel J.S."/>
            <person name="Amponsah E."/>
            <person name="Kociolek L.K."/>
        </authorList>
    </citation>
    <scope>NUCLEOTIDE SEQUENCE</scope>
    <source>
        <strain evidence="4">NU1-AC-029v</strain>
    </source>
</reference>
<name>A0A3E2W0S6_CLOIN</name>
<comment type="caution">
    <text evidence="5">The sequence shown here is derived from an EMBL/GenBank/DDBJ whole genome shotgun (WGS) entry which is preliminary data.</text>
</comment>
<dbReference type="GO" id="GO:0008483">
    <property type="term" value="F:transaminase activity"/>
    <property type="evidence" value="ECO:0007669"/>
    <property type="project" value="UniProtKB-KW"/>
</dbReference>
<sequence length="403" mass="45695">MEKRNIPFSPPDMSELEIEEVKEAILSGWITTGPRTKEFEKQISEYVGTKKTVCFNSATAAMELTLHVLGVGPGDEVIVPAYTYTASCSVICHVGATPVMIDCAKNSFEMDYDKLPDLITEKTKVIIPVDLAGIICDYKKIYEAVESRKNLFKANNDIQKVFNRVIVMADSAHGFGATQNGIHAGAIADFTCFSFHAVKNLTTAEGGAVTWKSKKEINDEDLYKQYQLLSLHGQTKDALSKNKLGAWEYDIVMPAYKCNMTDINAAIGLVQLKRYPEMLGWRHEIIRRYDEAFKDLPVTLLDHRDKEHQSSGHLYFVRVNNITEEKRNEIIIKMAEKGIACNVHYKPLPMLTAYKNLGFDIENYPNAYDQYKNQITLPLYTKLVMDDIDYILRAFEDSIKETL</sequence>
<dbReference type="EMBL" id="JAKTMA010000057">
    <property type="protein sequence ID" value="MCR0235265.1"/>
    <property type="molecule type" value="Genomic_DNA"/>
</dbReference>
<feature type="active site" description="Proton acceptor" evidence="1">
    <location>
        <position position="199"/>
    </location>
</feature>
<gene>
    <name evidence="5" type="ORF">DXA38_04150</name>
    <name evidence="4" type="ORF">MKC95_21085</name>
</gene>
<dbReference type="EMBL" id="QVEV01000004">
    <property type="protein sequence ID" value="RGC17512.1"/>
    <property type="molecule type" value="Genomic_DNA"/>
</dbReference>
<dbReference type="OrthoDB" id="9810913at2"/>
<evidence type="ECO:0000313" key="5">
    <source>
        <dbReference type="EMBL" id="RGC17512.1"/>
    </source>
</evidence>
<evidence type="ECO:0000256" key="1">
    <source>
        <dbReference type="PIRSR" id="PIRSR000390-1"/>
    </source>
</evidence>
<dbReference type="CDD" id="cd00616">
    <property type="entry name" value="AHBA_syn"/>
    <property type="match status" value="1"/>
</dbReference>
<keyword evidence="2 3" id="KW-0663">Pyridoxal phosphate</keyword>
<dbReference type="InterPro" id="IPR015421">
    <property type="entry name" value="PyrdxlP-dep_Trfase_major"/>
</dbReference>
<dbReference type="FunFam" id="3.40.640.10:FF:000077">
    <property type="entry name" value="Spore coat polysaccharide biosynthesis protein spsC"/>
    <property type="match status" value="1"/>
</dbReference>
<accession>A0A3E2W0S6</accession>
<dbReference type="InterPro" id="IPR015422">
    <property type="entry name" value="PyrdxlP-dep_Trfase_small"/>
</dbReference>
<evidence type="ECO:0000313" key="6">
    <source>
        <dbReference type="Proteomes" id="UP000260025"/>
    </source>
</evidence>
<dbReference type="InterPro" id="IPR000653">
    <property type="entry name" value="DegT/StrS_aminotransferase"/>
</dbReference>
<evidence type="ECO:0000256" key="3">
    <source>
        <dbReference type="RuleBase" id="RU004508"/>
    </source>
</evidence>
<dbReference type="InterPro" id="IPR015424">
    <property type="entry name" value="PyrdxlP-dep_Trfase"/>
</dbReference>
<dbReference type="AlphaFoldDB" id="A0A3E2W0S6"/>
<evidence type="ECO:0000313" key="4">
    <source>
        <dbReference type="EMBL" id="MCR0235265.1"/>
    </source>
</evidence>
<dbReference type="Proteomes" id="UP001203972">
    <property type="component" value="Unassembled WGS sequence"/>
</dbReference>
<dbReference type="Gene3D" id="3.90.1150.10">
    <property type="entry name" value="Aspartate Aminotransferase, domain 1"/>
    <property type="match status" value="1"/>
</dbReference>
<keyword evidence="5" id="KW-0808">Transferase</keyword>
<comment type="similarity">
    <text evidence="3">Belongs to the DegT/DnrJ/EryC1 family.</text>
</comment>
<dbReference type="SUPFAM" id="SSF53383">
    <property type="entry name" value="PLP-dependent transferases"/>
    <property type="match status" value="1"/>
</dbReference>
<dbReference type="PIRSF" id="PIRSF000390">
    <property type="entry name" value="PLP_StrS"/>
    <property type="match status" value="1"/>
</dbReference>
<organism evidence="5 6">
    <name type="scientific">Clostridium innocuum</name>
    <dbReference type="NCBI Taxonomy" id="1522"/>
    <lineage>
        <taxon>Bacteria</taxon>
        <taxon>Bacillati</taxon>
        <taxon>Bacillota</taxon>
        <taxon>Clostridia</taxon>
        <taxon>Eubacteriales</taxon>
        <taxon>Clostridiaceae</taxon>
        <taxon>Clostridium</taxon>
    </lineage>
</organism>
<feature type="modified residue" description="N6-(pyridoxal phosphate)lysine" evidence="2">
    <location>
        <position position="199"/>
    </location>
</feature>
<dbReference type="FunFam" id="3.90.1150.10:FF:000092">
    <property type="entry name" value="Capsular polysaccharide biosynthesis protein"/>
    <property type="match status" value="1"/>
</dbReference>
<dbReference type="Pfam" id="PF01041">
    <property type="entry name" value="DegT_DnrJ_EryC1"/>
    <property type="match status" value="1"/>
</dbReference>
<dbReference type="PANTHER" id="PTHR30244:SF34">
    <property type="entry name" value="DTDP-4-AMINO-4,6-DIDEOXYGALACTOSE TRANSAMINASE"/>
    <property type="match status" value="1"/>
</dbReference>
<proteinExistence type="inferred from homology"/>
<protein>
    <submittedName>
        <fullName evidence="5">DegT/DnrJ/EryC1/StrS family aminotransferase</fullName>
    </submittedName>
</protein>
<evidence type="ECO:0000256" key="2">
    <source>
        <dbReference type="PIRSR" id="PIRSR000390-2"/>
    </source>
</evidence>